<dbReference type="SUPFAM" id="SSF52540">
    <property type="entry name" value="P-loop containing nucleoside triphosphate hydrolases"/>
    <property type="match status" value="1"/>
</dbReference>
<dbReference type="Proteomes" id="UP000092498">
    <property type="component" value="Chromosome"/>
</dbReference>
<dbReference type="RefSeq" id="WP_066774033.1">
    <property type="nucleotide sequence ID" value="NZ_CP013244.1"/>
</dbReference>
<sequence length="223" mass="23191">MSDPQFSVDGILDALAMQPRRLDGSGRAVMFVAARGSEGTTTAARAVAHAAGPGAVYAIDLDIRRNALAKVLSEDGTLGPRIDGELGGQRFYTVRDLPEAPPAFFYHRVGRTRVYAGVFDTRALPKGARVGISARAEYWDAARAGGAFVIVDAPALDQSSIALRVAPHMDGVVLVVGAARGAAPAALEARELLLEAGANLMGLVYAGADSPAVAIDRLLRQAG</sequence>
<dbReference type="InterPro" id="IPR027417">
    <property type="entry name" value="P-loop_NTPase"/>
</dbReference>
<dbReference type="KEGG" id="cbot:ATE48_18085"/>
<dbReference type="STRING" id="1759059.ATE48_18085"/>
<evidence type="ECO:0000313" key="2">
    <source>
        <dbReference type="Proteomes" id="UP000092498"/>
    </source>
</evidence>
<evidence type="ECO:0000313" key="1">
    <source>
        <dbReference type="EMBL" id="ANP47674.1"/>
    </source>
</evidence>
<proteinExistence type="predicted"/>
<reference evidence="1 2" key="1">
    <citation type="submission" date="2015-11" db="EMBL/GenBank/DDBJ databases">
        <title>Whole-Genome Sequence of Candidatus Oderbacter manganicum from the National Park Lower Oder Valley, Germany.</title>
        <authorList>
            <person name="Braun B."/>
            <person name="Liere K."/>
            <person name="Szewzyk U."/>
        </authorList>
    </citation>
    <scope>NUCLEOTIDE SEQUENCE [LARGE SCALE GENOMIC DNA]</scope>
    <source>
        <strain evidence="1 2">OTSz_A_272</strain>
    </source>
</reference>
<protein>
    <recommendedName>
        <fullName evidence="3">CobQ/CobB/MinD/ParA nucleotide binding domain-containing protein</fullName>
    </recommendedName>
</protein>
<dbReference type="OrthoDB" id="7183816at2"/>
<dbReference type="AlphaFoldDB" id="A0A1B1AM96"/>
<dbReference type="GO" id="GO:0005886">
    <property type="term" value="C:plasma membrane"/>
    <property type="evidence" value="ECO:0007669"/>
    <property type="project" value="TreeGrafter"/>
</dbReference>
<accession>A0A1B1AM96</accession>
<dbReference type="Gene3D" id="3.40.50.300">
    <property type="entry name" value="P-loop containing nucleotide triphosphate hydrolases"/>
    <property type="match status" value="1"/>
</dbReference>
<gene>
    <name evidence="1" type="ORF">ATE48_18085</name>
</gene>
<name>A0A1B1AM96_9PROT</name>
<dbReference type="InParanoid" id="A0A1B1AM96"/>
<dbReference type="GO" id="GO:0004713">
    <property type="term" value="F:protein tyrosine kinase activity"/>
    <property type="evidence" value="ECO:0007669"/>
    <property type="project" value="TreeGrafter"/>
</dbReference>
<dbReference type="PANTHER" id="PTHR32309">
    <property type="entry name" value="TYROSINE-PROTEIN KINASE"/>
    <property type="match status" value="1"/>
</dbReference>
<dbReference type="InterPro" id="IPR050445">
    <property type="entry name" value="Bact_polysacc_biosynth/exp"/>
</dbReference>
<organism evidence="1 2">
    <name type="scientific">Candidatus Viadribacter manganicus</name>
    <dbReference type="NCBI Taxonomy" id="1759059"/>
    <lineage>
        <taxon>Bacteria</taxon>
        <taxon>Pseudomonadati</taxon>
        <taxon>Pseudomonadota</taxon>
        <taxon>Alphaproteobacteria</taxon>
        <taxon>Hyphomonadales</taxon>
        <taxon>Hyphomonadaceae</taxon>
        <taxon>Candidatus Viadribacter</taxon>
    </lineage>
</organism>
<dbReference type="PANTHER" id="PTHR32309:SF13">
    <property type="entry name" value="FERRIC ENTEROBACTIN TRANSPORT PROTEIN FEPE"/>
    <property type="match status" value="1"/>
</dbReference>
<keyword evidence="2" id="KW-1185">Reference proteome</keyword>
<dbReference type="EMBL" id="CP013244">
    <property type="protein sequence ID" value="ANP47674.1"/>
    <property type="molecule type" value="Genomic_DNA"/>
</dbReference>
<evidence type="ECO:0008006" key="3">
    <source>
        <dbReference type="Google" id="ProtNLM"/>
    </source>
</evidence>